<sequence>MYEPPEFTSFSFNRRSTVSTGQPLALDKWTSISSGWLIPSMSGILSERLARSSSRRFLLCCTSSSSSLCTLSRTTRSASPTTSFIPSSRFNPASVIAAHPHASTRTRTIESSPYRAVPDESPARAHTS</sequence>
<reference evidence="2" key="1">
    <citation type="journal article" date="2008" name="ISME J.">
        <title>Genomic patterns of recombination, clonal divergence and environment in marine microbial populations.</title>
        <authorList>
            <person name="Konstantinidis K.T."/>
            <person name="Delong E.F."/>
        </authorList>
    </citation>
    <scope>NUCLEOTIDE SEQUENCE</scope>
</reference>
<organism evidence="2">
    <name type="scientific">uncultured marine microorganism HF4000_APKG8D23</name>
    <dbReference type="NCBI Taxonomy" id="455554"/>
    <lineage>
        <taxon>unclassified sequences</taxon>
        <taxon>environmental samples</taxon>
    </lineage>
</organism>
<feature type="compositionally biased region" description="Basic and acidic residues" evidence="1">
    <location>
        <begin position="117"/>
        <end position="128"/>
    </location>
</feature>
<accession>B3TAJ0</accession>
<feature type="region of interest" description="Disordered" evidence="1">
    <location>
        <begin position="99"/>
        <end position="128"/>
    </location>
</feature>
<evidence type="ECO:0000313" key="2">
    <source>
        <dbReference type="EMBL" id="ABZ09599.1"/>
    </source>
</evidence>
<name>B3TAJ0_9ZZZZ</name>
<protein>
    <submittedName>
        <fullName evidence="2">Uncharacterized protein</fullName>
    </submittedName>
</protein>
<gene>
    <name evidence="2" type="ORF">ALOHA_HF4000APKG8D23ctg1g17</name>
</gene>
<proteinExistence type="predicted"/>
<evidence type="ECO:0000256" key="1">
    <source>
        <dbReference type="SAM" id="MobiDB-lite"/>
    </source>
</evidence>
<dbReference type="EMBL" id="EU016654">
    <property type="protein sequence ID" value="ABZ09599.1"/>
    <property type="molecule type" value="Genomic_DNA"/>
</dbReference>
<dbReference type="AlphaFoldDB" id="B3TAJ0"/>